<protein>
    <submittedName>
        <fullName evidence="4">COG0714 MoxR-like ATPases</fullName>
    </submittedName>
</protein>
<evidence type="ECO:0000313" key="4">
    <source>
        <dbReference type="EMBL" id="CAB4122608.1"/>
    </source>
</evidence>
<accession>A0A6J5KK74</accession>
<dbReference type="PANTHER" id="PTHR48103">
    <property type="entry name" value="MIDASIN-RELATED"/>
    <property type="match status" value="1"/>
</dbReference>
<dbReference type="GO" id="GO:0005524">
    <property type="term" value="F:ATP binding"/>
    <property type="evidence" value="ECO:0007669"/>
    <property type="project" value="UniProtKB-KW"/>
</dbReference>
<dbReference type="EMBL" id="LR796165">
    <property type="protein sequence ID" value="CAB4122608.1"/>
    <property type="molecule type" value="Genomic_DNA"/>
</dbReference>
<organism evidence="4">
    <name type="scientific">uncultured Caudovirales phage</name>
    <dbReference type="NCBI Taxonomy" id="2100421"/>
    <lineage>
        <taxon>Viruses</taxon>
        <taxon>Duplodnaviria</taxon>
        <taxon>Heunggongvirae</taxon>
        <taxon>Uroviricota</taxon>
        <taxon>Caudoviricetes</taxon>
        <taxon>Peduoviridae</taxon>
        <taxon>Maltschvirus</taxon>
        <taxon>Maltschvirus maltsch</taxon>
    </lineage>
</organism>
<dbReference type="InterPro" id="IPR011704">
    <property type="entry name" value="ATPase_dyneun-rel_AAA"/>
</dbReference>
<dbReference type="InterPro" id="IPR027417">
    <property type="entry name" value="P-loop_NTPase"/>
</dbReference>
<reference evidence="4" key="1">
    <citation type="submission" date="2020-04" db="EMBL/GenBank/DDBJ databases">
        <authorList>
            <person name="Chiriac C."/>
            <person name="Salcher M."/>
            <person name="Ghai R."/>
            <person name="Kavagutti S V."/>
        </authorList>
    </citation>
    <scope>NUCLEOTIDE SEQUENCE</scope>
</reference>
<dbReference type="GO" id="GO:0016887">
    <property type="term" value="F:ATP hydrolysis activity"/>
    <property type="evidence" value="ECO:0007669"/>
    <property type="project" value="InterPro"/>
</dbReference>
<dbReference type="Pfam" id="PF07728">
    <property type="entry name" value="AAA_5"/>
    <property type="match status" value="1"/>
</dbReference>
<dbReference type="CDD" id="cd00009">
    <property type="entry name" value="AAA"/>
    <property type="match status" value="1"/>
</dbReference>
<gene>
    <name evidence="4" type="ORF">UFOVP28_20</name>
</gene>
<keyword evidence="1" id="KW-0547">Nucleotide-binding</keyword>
<dbReference type="PANTHER" id="PTHR48103:SF2">
    <property type="entry name" value="MIDASIN"/>
    <property type="match status" value="1"/>
</dbReference>
<name>A0A6J5KK74_9CAUD</name>
<evidence type="ECO:0000256" key="1">
    <source>
        <dbReference type="ARBA" id="ARBA00022741"/>
    </source>
</evidence>
<sequence length="301" mass="32872">MSDTAKNALDGLAQAMLESVQPLIDARIEQEIEAAKAKFGTRKIEVILPDGGSKKFEGHVHPVFDRVVKNIAAGFNVMLVGPAGCGKTHLAAQVAKALSYKFTAYSISEGTTESNFFGRLLPVGENGAFTYCTSPYVSFYEEGGLVLLDEMDRGNANVFTSLNASLAQDYFFSDLRSATGGKGFIKKHEAFRCIAAANTFGEGGSAMYAGANQLDAATLTRFKVIEMDYDTAFEEKIAPESVVNWVWDLRFKVKENQLRKVVGTRMIQQMALGLQIGESWTEVKESALAGWSKDDRGRCKV</sequence>
<proteinExistence type="predicted"/>
<dbReference type="Gene3D" id="3.40.50.300">
    <property type="entry name" value="P-loop containing nucleotide triphosphate hydrolases"/>
    <property type="match status" value="1"/>
</dbReference>
<evidence type="ECO:0000256" key="2">
    <source>
        <dbReference type="ARBA" id="ARBA00022840"/>
    </source>
</evidence>
<dbReference type="GO" id="GO:0030687">
    <property type="term" value="C:preribosome, large subunit precursor"/>
    <property type="evidence" value="ECO:0007669"/>
    <property type="project" value="TreeGrafter"/>
</dbReference>
<evidence type="ECO:0000259" key="3">
    <source>
        <dbReference type="SMART" id="SM00382"/>
    </source>
</evidence>
<dbReference type="PRINTS" id="PR00830">
    <property type="entry name" value="ENDOLAPTASE"/>
</dbReference>
<dbReference type="SMART" id="SM00382">
    <property type="entry name" value="AAA"/>
    <property type="match status" value="1"/>
</dbReference>
<dbReference type="InterPro" id="IPR003593">
    <property type="entry name" value="AAA+_ATPase"/>
</dbReference>
<feature type="domain" description="AAA+ ATPase" evidence="3">
    <location>
        <begin position="73"/>
        <end position="220"/>
    </location>
</feature>
<dbReference type="SUPFAM" id="SSF52540">
    <property type="entry name" value="P-loop containing nucleoside triphosphate hydrolases"/>
    <property type="match status" value="1"/>
</dbReference>
<keyword evidence="2" id="KW-0067">ATP-binding</keyword>